<dbReference type="Proteomes" id="UP000693970">
    <property type="component" value="Unassembled WGS sequence"/>
</dbReference>
<dbReference type="AlphaFoldDB" id="A0A9K3LMP6"/>
<dbReference type="OrthoDB" id="2498029at2759"/>
<reference evidence="2" key="1">
    <citation type="journal article" date="2021" name="Sci. Rep.">
        <title>Diploid genomic architecture of Nitzschia inconspicua, an elite biomass production diatom.</title>
        <authorList>
            <person name="Oliver A."/>
            <person name="Podell S."/>
            <person name="Pinowska A."/>
            <person name="Traller J.C."/>
            <person name="Smith S.R."/>
            <person name="McClure R."/>
            <person name="Beliaev A."/>
            <person name="Bohutskyi P."/>
            <person name="Hill E.A."/>
            <person name="Rabines A."/>
            <person name="Zheng H."/>
            <person name="Allen L.Z."/>
            <person name="Kuo A."/>
            <person name="Grigoriev I.V."/>
            <person name="Allen A.E."/>
            <person name="Hazlebeck D."/>
            <person name="Allen E.E."/>
        </authorList>
    </citation>
    <scope>NUCLEOTIDE SEQUENCE</scope>
    <source>
        <strain evidence="2">Hildebrandi</strain>
    </source>
</reference>
<dbReference type="InterPro" id="IPR022742">
    <property type="entry name" value="Hydrolase_4"/>
</dbReference>
<reference evidence="2" key="2">
    <citation type="submission" date="2021-04" db="EMBL/GenBank/DDBJ databases">
        <authorList>
            <person name="Podell S."/>
        </authorList>
    </citation>
    <scope>NUCLEOTIDE SEQUENCE</scope>
    <source>
        <strain evidence="2">Hildebrandi</strain>
    </source>
</reference>
<dbReference type="PANTHER" id="PTHR11614">
    <property type="entry name" value="PHOSPHOLIPASE-RELATED"/>
    <property type="match status" value="1"/>
</dbReference>
<dbReference type="EMBL" id="JAGRRH010000009">
    <property type="protein sequence ID" value="KAG7364614.1"/>
    <property type="molecule type" value="Genomic_DNA"/>
</dbReference>
<evidence type="ECO:0000259" key="1">
    <source>
        <dbReference type="Pfam" id="PF12146"/>
    </source>
</evidence>
<evidence type="ECO:0000313" key="2">
    <source>
        <dbReference type="EMBL" id="KAG7364614.1"/>
    </source>
</evidence>
<sequence length="304" mass="32942">MTTSTSDSTYDETVVSIRGTNCMVHRWHPNNNPSSSSSPKAVVVIFHGFLAHGAYPTVRYAAEFLAEAGYAVVATDFPGHGKSEGMRGYLRNADELVEDGVAQTQHALSLYKESAGLPLVLCGSSMGGAIALSVAHKLKGGDSSYSGKDPLLILMAPMLKLNVSSLERTALQCLDFLAPTAQLIPSSATDASKQYRDETKRKECQDDELTVSGAKLRVSSALTCVDVTLQLRNNFASIANPYLLLIADEDVVVKNEGSDDFYEMSASTDKTKKNYPALHGLLCEPSPLFDEIKNDILSWLRTRL</sequence>
<evidence type="ECO:0000313" key="3">
    <source>
        <dbReference type="Proteomes" id="UP000693970"/>
    </source>
</evidence>
<dbReference type="Pfam" id="PF12146">
    <property type="entry name" value="Hydrolase_4"/>
    <property type="match status" value="1"/>
</dbReference>
<gene>
    <name evidence="2" type="ORF">IV203_037816</name>
</gene>
<organism evidence="2 3">
    <name type="scientific">Nitzschia inconspicua</name>
    <dbReference type="NCBI Taxonomy" id="303405"/>
    <lineage>
        <taxon>Eukaryota</taxon>
        <taxon>Sar</taxon>
        <taxon>Stramenopiles</taxon>
        <taxon>Ochrophyta</taxon>
        <taxon>Bacillariophyta</taxon>
        <taxon>Bacillariophyceae</taxon>
        <taxon>Bacillariophycidae</taxon>
        <taxon>Bacillariales</taxon>
        <taxon>Bacillariaceae</taxon>
        <taxon>Nitzschia</taxon>
    </lineage>
</organism>
<keyword evidence="3" id="KW-1185">Reference proteome</keyword>
<name>A0A9K3LMP6_9STRA</name>
<accession>A0A9K3LMP6</accession>
<proteinExistence type="predicted"/>
<comment type="caution">
    <text evidence="2">The sequence shown here is derived from an EMBL/GenBank/DDBJ whole genome shotgun (WGS) entry which is preliminary data.</text>
</comment>
<feature type="domain" description="Serine aminopeptidase S33" evidence="1">
    <location>
        <begin position="38"/>
        <end position="285"/>
    </location>
</feature>
<protein>
    <submittedName>
        <fullName evidence="2">Acylglycerol lipase</fullName>
    </submittedName>
</protein>
<dbReference type="InterPro" id="IPR051044">
    <property type="entry name" value="MAG_DAG_Lipase"/>
</dbReference>